<evidence type="ECO:0008006" key="4">
    <source>
        <dbReference type="Google" id="ProtNLM"/>
    </source>
</evidence>
<protein>
    <recommendedName>
        <fullName evidence="4">Mannosyl-glycoprotein endo-beta-N-acetylglucosaminidase</fullName>
    </recommendedName>
</protein>
<evidence type="ECO:0000313" key="2">
    <source>
        <dbReference type="EMBL" id="GGH18846.1"/>
    </source>
</evidence>
<dbReference type="EMBL" id="BMFT01000001">
    <property type="protein sequence ID" value="GGH18846.1"/>
    <property type="molecule type" value="Genomic_DNA"/>
</dbReference>
<evidence type="ECO:0000313" key="3">
    <source>
        <dbReference type="Proteomes" id="UP000659344"/>
    </source>
</evidence>
<gene>
    <name evidence="2" type="ORF">GCM10008013_15100</name>
</gene>
<name>A0ABQ1YAH0_9BACL</name>
<sequence length="365" mass="41962">MQDYVLSNKEIVRLKHYIEHKHQSLDPKLRVAILSDAVHRIIESRLPSFSDELKQQVRHELLLKNRDSLVIQVDDVLQHCMSLDLSQEELLSSLAEWICSKSTLPVQEEAVRDILLRWSQDSSSTVSLQALEREWDLQDRIALEEIAVTSEPMIHYGNTSWPNRRITIAVVSFFAVLLAILLIKYPVEQESSVPVPLIEPIQRPQPTLKEIQSVGGIPSGFKYVAIDTKRLKQYLLERDSMLAEESYLSAIVEASKKYDIHPLLLFAITGQEQGFVPKDHKKAEEIANNPFNVFGSWESYNTTIDVSANIAAKTVVNVMGRRPGSIHPIKWLNLTYAEDPNWWEGVTWFFDDMKQKIEDESFEWP</sequence>
<dbReference type="Proteomes" id="UP000659344">
    <property type="component" value="Unassembled WGS sequence"/>
</dbReference>
<keyword evidence="1" id="KW-0812">Transmembrane</keyword>
<organism evidence="2 3">
    <name type="scientific">Paenibacillus segetis</name>
    <dbReference type="NCBI Taxonomy" id="1325360"/>
    <lineage>
        <taxon>Bacteria</taxon>
        <taxon>Bacillati</taxon>
        <taxon>Bacillota</taxon>
        <taxon>Bacilli</taxon>
        <taxon>Bacillales</taxon>
        <taxon>Paenibacillaceae</taxon>
        <taxon>Paenibacillus</taxon>
    </lineage>
</organism>
<evidence type="ECO:0000256" key="1">
    <source>
        <dbReference type="SAM" id="Phobius"/>
    </source>
</evidence>
<accession>A0ABQ1YAH0</accession>
<proteinExistence type="predicted"/>
<keyword evidence="3" id="KW-1185">Reference proteome</keyword>
<dbReference type="RefSeq" id="WP_188537321.1">
    <property type="nucleotide sequence ID" value="NZ_BMFT01000001.1"/>
</dbReference>
<keyword evidence="1" id="KW-1133">Transmembrane helix</keyword>
<reference evidence="3" key="1">
    <citation type="journal article" date="2019" name="Int. J. Syst. Evol. Microbiol.">
        <title>The Global Catalogue of Microorganisms (GCM) 10K type strain sequencing project: providing services to taxonomists for standard genome sequencing and annotation.</title>
        <authorList>
            <consortium name="The Broad Institute Genomics Platform"/>
            <consortium name="The Broad Institute Genome Sequencing Center for Infectious Disease"/>
            <person name="Wu L."/>
            <person name="Ma J."/>
        </authorList>
    </citation>
    <scope>NUCLEOTIDE SEQUENCE [LARGE SCALE GENOMIC DNA]</scope>
    <source>
        <strain evidence="3">CGMCC 1.12769</strain>
    </source>
</reference>
<feature type="transmembrane region" description="Helical" evidence="1">
    <location>
        <begin position="166"/>
        <end position="187"/>
    </location>
</feature>
<comment type="caution">
    <text evidence="2">The sequence shown here is derived from an EMBL/GenBank/DDBJ whole genome shotgun (WGS) entry which is preliminary data.</text>
</comment>
<keyword evidence="1" id="KW-0472">Membrane</keyword>